<dbReference type="SUPFAM" id="SSF56059">
    <property type="entry name" value="Glutathione synthetase ATP-binding domain-like"/>
    <property type="match status" value="1"/>
</dbReference>
<dbReference type="Gene3D" id="3.30.1490.20">
    <property type="entry name" value="ATP-grasp fold, A domain"/>
    <property type="match status" value="1"/>
</dbReference>
<dbReference type="InterPro" id="IPR026838">
    <property type="entry name" value="YheC/D"/>
</dbReference>
<proteinExistence type="predicted"/>
<dbReference type="InterPro" id="IPR013815">
    <property type="entry name" value="ATP_grasp_subdomain_1"/>
</dbReference>
<dbReference type="EMBL" id="QNQT01000004">
    <property type="protein sequence ID" value="RDU36727.1"/>
    <property type="molecule type" value="Genomic_DNA"/>
</dbReference>
<reference evidence="1 2" key="1">
    <citation type="submission" date="2018-07" db="EMBL/GenBank/DDBJ databases">
        <title>Bacillus sp. YLB-04 draft genome sequence.</title>
        <authorList>
            <person name="Yu L."/>
            <person name="Tang X."/>
        </authorList>
    </citation>
    <scope>NUCLEOTIDE SEQUENCE [LARGE SCALE GENOMIC DNA]</scope>
    <source>
        <strain evidence="1 2">YLB-04</strain>
    </source>
</reference>
<sequence>MNPYPFVGICVGETEETIHDPNFKLLHIRLNSYSGKPVNFIKFTLDHLDLKNKTVKGDLWVKEGEELPWKAGVYPLPQVIFMQCRFRKKSLEPFLNKGVTIFNSVFFNKIDNINFFARHEELRPYAPETKVIKDSSQIEEFLLKREKAFLKPVNGFSGRGIVYIEKTGDGKIKANYHLNKSSEEASFPNCLELWKWIYESYCQDQYVVQECIDSIRKRGIPTDIRLNMNRNEKGEWEVIRLFGRMALNGTHMGSKKGIHFFPSTLSSILSERLTKKAIEKIEQELIELGYTICSCFEKDNEQMADLGIDFMIDQNKRIWLIEINTFPSPAGNDRSVTLPLEYARFIATGAP</sequence>
<dbReference type="Gene3D" id="3.30.470.20">
    <property type="entry name" value="ATP-grasp fold, B domain"/>
    <property type="match status" value="1"/>
</dbReference>
<dbReference type="RefSeq" id="WP_115452200.1">
    <property type="nucleotide sequence ID" value="NZ_QNQT01000004.1"/>
</dbReference>
<dbReference type="GO" id="GO:0005524">
    <property type="term" value="F:ATP binding"/>
    <property type="evidence" value="ECO:0007669"/>
    <property type="project" value="InterPro"/>
</dbReference>
<comment type="caution">
    <text evidence="1">The sequence shown here is derived from an EMBL/GenBank/DDBJ whole genome shotgun (WGS) entry which is preliminary data.</text>
</comment>
<dbReference type="Pfam" id="PF14398">
    <property type="entry name" value="ATPgrasp_YheCD"/>
    <property type="match status" value="1"/>
</dbReference>
<gene>
    <name evidence="1" type="ORF">DRW41_11775</name>
</gene>
<dbReference type="Proteomes" id="UP000257144">
    <property type="component" value="Unassembled WGS sequence"/>
</dbReference>
<evidence type="ECO:0000313" key="2">
    <source>
        <dbReference type="Proteomes" id="UP000257144"/>
    </source>
</evidence>
<evidence type="ECO:0000313" key="1">
    <source>
        <dbReference type="EMBL" id="RDU36727.1"/>
    </source>
</evidence>
<organism evidence="1 2">
    <name type="scientific">Neobacillus piezotolerans</name>
    <dbReference type="NCBI Taxonomy" id="2259171"/>
    <lineage>
        <taxon>Bacteria</taxon>
        <taxon>Bacillati</taxon>
        <taxon>Bacillota</taxon>
        <taxon>Bacilli</taxon>
        <taxon>Bacillales</taxon>
        <taxon>Bacillaceae</taxon>
        <taxon>Neobacillus</taxon>
    </lineage>
</organism>
<protein>
    <recommendedName>
        <fullName evidence="3">YheC/YheD family protein</fullName>
    </recommendedName>
</protein>
<dbReference type="AlphaFoldDB" id="A0A3D8GQX5"/>
<keyword evidence="2" id="KW-1185">Reference proteome</keyword>
<accession>A0A3D8GQX5</accession>
<name>A0A3D8GQX5_9BACI</name>
<dbReference type="OrthoDB" id="7869153at2"/>
<evidence type="ECO:0008006" key="3">
    <source>
        <dbReference type="Google" id="ProtNLM"/>
    </source>
</evidence>